<dbReference type="EMBL" id="FNSO01000003">
    <property type="protein sequence ID" value="SEB48851.1"/>
    <property type="molecule type" value="Genomic_DNA"/>
</dbReference>
<dbReference type="Proteomes" id="UP000199622">
    <property type="component" value="Unassembled WGS sequence"/>
</dbReference>
<dbReference type="RefSeq" id="WP_091305748.1">
    <property type="nucleotide sequence ID" value="NZ_FNSO01000003.1"/>
</dbReference>
<gene>
    <name evidence="1" type="ORF">SAMN04489727_2135</name>
</gene>
<evidence type="ECO:0000313" key="1">
    <source>
        <dbReference type="EMBL" id="SEB48851.1"/>
    </source>
</evidence>
<keyword evidence="2" id="KW-1185">Reference proteome</keyword>
<organism evidence="1 2">
    <name type="scientific">Amycolatopsis tolypomycina</name>
    <dbReference type="NCBI Taxonomy" id="208445"/>
    <lineage>
        <taxon>Bacteria</taxon>
        <taxon>Bacillati</taxon>
        <taxon>Actinomycetota</taxon>
        <taxon>Actinomycetes</taxon>
        <taxon>Pseudonocardiales</taxon>
        <taxon>Pseudonocardiaceae</taxon>
        <taxon>Amycolatopsis</taxon>
    </lineage>
</organism>
<dbReference type="STRING" id="208445.SAMN04489727_2135"/>
<sequence>MTGPEHYREAELIAEILTSGKHNNALLTASDIARFDAAGSLHARLALVNLLAASITGDELAGRADIDRASFATAWEA</sequence>
<proteinExistence type="predicted"/>
<evidence type="ECO:0000313" key="2">
    <source>
        <dbReference type="Proteomes" id="UP000199622"/>
    </source>
</evidence>
<name>A0A1H4JRC2_9PSEU</name>
<dbReference type="AlphaFoldDB" id="A0A1H4JRC2"/>
<accession>A0A1H4JRC2</accession>
<reference evidence="2" key="1">
    <citation type="submission" date="2016-10" db="EMBL/GenBank/DDBJ databases">
        <authorList>
            <person name="Varghese N."/>
            <person name="Submissions S."/>
        </authorList>
    </citation>
    <scope>NUCLEOTIDE SEQUENCE [LARGE SCALE GENOMIC DNA]</scope>
    <source>
        <strain evidence="2">DSM 44544</strain>
    </source>
</reference>
<protein>
    <submittedName>
        <fullName evidence="1">Uncharacterized protein</fullName>
    </submittedName>
</protein>